<evidence type="ECO:0000259" key="14">
    <source>
        <dbReference type="Pfam" id="PF01233"/>
    </source>
</evidence>
<dbReference type="InterPro" id="IPR022678">
    <property type="entry name" value="NMT_CS"/>
</dbReference>
<dbReference type="InterPro" id="IPR016181">
    <property type="entry name" value="Acyl_CoA_acyltransferase"/>
</dbReference>
<evidence type="ECO:0000259" key="15">
    <source>
        <dbReference type="Pfam" id="PF02799"/>
    </source>
</evidence>
<keyword evidence="17" id="KW-1185">Reference proteome</keyword>
<comment type="subcellular location">
    <subcellularLocation>
        <location evidence="2">Cytoplasm</location>
    </subcellularLocation>
</comment>
<reference evidence="16" key="1">
    <citation type="journal article" date="2023" name="Mol. Plant Microbe Interact.">
        <title>Elucidating the Obligate Nature and Biological Capacity of an Invasive Fungal Corn Pathogen.</title>
        <authorList>
            <person name="MacCready J.S."/>
            <person name="Roggenkamp E.M."/>
            <person name="Gdanetz K."/>
            <person name="Chilvers M.I."/>
        </authorList>
    </citation>
    <scope>NUCLEOTIDE SEQUENCE</scope>
    <source>
        <strain evidence="16">PM02</strain>
    </source>
</reference>
<proteinExistence type="inferred from homology"/>
<evidence type="ECO:0000256" key="4">
    <source>
        <dbReference type="ARBA" id="ARBA00011245"/>
    </source>
</evidence>
<dbReference type="InterPro" id="IPR022676">
    <property type="entry name" value="NMT_N"/>
</dbReference>
<dbReference type="GO" id="GO:0004379">
    <property type="term" value="F:glycylpeptide N-tetradecanoyltransferase activity"/>
    <property type="evidence" value="ECO:0007669"/>
    <property type="project" value="UniProtKB-EC"/>
</dbReference>
<organism evidence="16 17">
    <name type="scientific">Phyllachora maydis</name>
    <dbReference type="NCBI Taxonomy" id="1825666"/>
    <lineage>
        <taxon>Eukaryota</taxon>
        <taxon>Fungi</taxon>
        <taxon>Dikarya</taxon>
        <taxon>Ascomycota</taxon>
        <taxon>Pezizomycotina</taxon>
        <taxon>Sordariomycetes</taxon>
        <taxon>Sordariomycetidae</taxon>
        <taxon>Phyllachorales</taxon>
        <taxon>Phyllachoraceae</taxon>
        <taxon>Phyllachora</taxon>
    </lineage>
</organism>
<dbReference type="Proteomes" id="UP001217918">
    <property type="component" value="Unassembled WGS sequence"/>
</dbReference>
<comment type="caution">
    <text evidence="16">The sequence shown here is derived from an EMBL/GenBank/DDBJ whole genome shotgun (WGS) entry which is preliminary data.</text>
</comment>
<dbReference type="PROSITE" id="PS00975">
    <property type="entry name" value="NMT_1"/>
    <property type="match status" value="1"/>
</dbReference>
<dbReference type="InterPro" id="IPR000903">
    <property type="entry name" value="NMT"/>
</dbReference>
<dbReference type="EMBL" id="JAQQPM010000001">
    <property type="protein sequence ID" value="KAK2067826.1"/>
    <property type="molecule type" value="Genomic_DNA"/>
</dbReference>
<evidence type="ECO:0000256" key="1">
    <source>
        <dbReference type="ARBA" id="ARBA00003900"/>
    </source>
</evidence>
<comment type="catalytic activity">
    <reaction evidence="10 11">
        <text>N-terminal glycyl-[protein] + tetradecanoyl-CoA = N-tetradecanoylglycyl-[protein] + CoA + H(+)</text>
        <dbReference type="Rhea" id="RHEA:15521"/>
        <dbReference type="Rhea" id="RHEA-COMP:12666"/>
        <dbReference type="Rhea" id="RHEA-COMP:12667"/>
        <dbReference type="ChEBI" id="CHEBI:15378"/>
        <dbReference type="ChEBI" id="CHEBI:57287"/>
        <dbReference type="ChEBI" id="CHEBI:57385"/>
        <dbReference type="ChEBI" id="CHEBI:64723"/>
        <dbReference type="ChEBI" id="CHEBI:133050"/>
        <dbReference type="EC" id="2.3.1.97"/>
    </reaction>
</comment>
<comment type="similarity">
    <text evidence="3 12">Belongs to the NMT family.</text>
</comment>
<keyword evidence="8 11" id="KW-0808">Transferase</keyword>
<evidence type="ECO:0000256" key="13">
    <source>
        <dbReference type="SAM" id="MobiDB-lite"/>
    </source>
</evidence>
<keyword evidence="9 11" id="KW-0012">Acyltransferase</keyword>
<evidence type="ECO:0000256" key="7">
    <source>
        <dbReference type="ARBA" id="ARBA00022490"/>
    </source>
</evidence>
<dbReference type="Pfam" id="PF01233">
    <property type="entry name" value="NMT"/>
    <property type="match status" value="1"/>
</dbReference>
<accession>A0AAD9HYL0</accession>
<evidence type="ECO:0000313" key="17">
    <source>
        <dbReference type="Proteomes" id="UP001217918"/>
    </source>
</evidence>
<evidence type="ECO:0000256" key="5">
    <source>
        <dbReference type="ARBA" id="ARBA00012923"/>
    </source>
</evidence>
<feature type="domain" description="Glycylpeptide N-tetradecanoyltransferase C-terminal" evidence="15">
    <location>
        <begin position="357"/>
        <end position="566"/>
    </location>
</feature>
<dbReference type="Gene3D" id="3.40.630.30">
    <property type="match status" value="2"/>
</dbReference>
<comment type="subunit">
    <text evidence="4">Monomer.</text>
</comment>
<dbReference type="SUPFAM" id="SSF55729">
    <property type="entry name" value="Acyl-CoA N-acyltransferases (Nat)"/>
    <property type="match status" value="2"/>
</dbReference>
<dbReference type="PROSITE" id="PS00976">
    <property type="entry name" value="NMT_2"/>
    <property type="match status" value="1"/>
</dbReference>
<evidence type="ECO:0000256" key="2">
    <source>
        <dbReference type="ARBA" id="ARBA00004496"/>
    </source>
</evidence>
<evidence type="ECO:0000256" key="8">
    <source>
        <dbReference type="ARBA" id="ARBA00022679"/>
    </source>
</evidence>
<dbReference type="PANTHER" id="PTHR11377">
    <property type="entry name" value="N-MYRISTOYL TRANSFERASE"/>
    <property type="match status" value="1"/>
</dbReference>
<feature type="compositionally biased region" description="Acidic residues" evidence="13">
    <location>
        <begin position="27"/>
        <end position="37"/>
    </location>
</feature>
<sequence>MADHVESKLAQDSPPADDKSGKQPVLESDDDSGDDEAAAQGSPEAGAGAGAASGAASSVTAGGGADPGRKKSKRSKKLKQLLGLEKHGGIDGQGLEGLTKEQLDEFMKLNPALANELSGGPGGSSSGLASKADMQEMMKKLRLQDILTGLATSGKNRKDLASYKFWNTQPVPQFTDDTKAEFDEGPLKMQTVDEIPSESIPLVLDQFRWETMDLTDQVQMEEVYKLLNGHYVEDDEAMFRFKYSTSILRWALMSPGWKKEWHVGIRSGKALCAFISAVPAEIRIRDRVVKGSEVNFLCVHKKLRNKRLAPVLIKEITRRCNREGVFQAIYTGGIVLPKPVSTCRYFHRALNWQKLYEVGFSPLPQNSTPKMQIKKYGLPALTATPGLREMTEADIDAVYDLLTRYLKRYDLAPVFNKDEVKHWLLHQKSTTAERVVFSYVVEDASNKITDFISYYCLESSVINNPKHSVIRAAYMYYYATETVWQKPGDKGALKKRLNELVLDALILAKKERFDVFNGLSLMDNALFLEEQKFGPGDGQLHFYLFNYRAHPIPGGVDKQNQLDKETLSGVGFAML</sequence>
<feature type="compositionally biased region" description="Low complexity" evidence="13">
    <location>
        <begin position="38"/>
        <end position="60"/>
    </location>
</feature>
<dbReference type="GO" id="GO:0005737">
    <property type="term" value="C:cytoplasm"/>
    <property type="evidence" value="ECO:0007669"/>
    <property type="project" value="UniProtKB-SubCell"/>
</dbReference>
<evidence type="ECO:0000256" key="12">
    <source>
        <dbReference type="RuleBase" id="RU004178"/>
    </source>
</evidence>
<dbReference type="FunFam" id="3.40.630.30:FF:000056">
    <property type="entry name" value="Glycylpeptide N-tetradecanoyltransferase"/>
    <property type="match status" value="1"/>
</dbReference>
<evidence type="ECO:0000256" key="10">
    <source>
        <dbReference type="ARBA" id="ARBA00048276"/>
    </source>
</evidence>
<evidence type="ECO:0000256" key="6">
    <source>
        <dbReference type="ARBA" id="ARBA00022240"/>
    </source>
</evidence>
<evidence type="ECO:0000313" key="16">
    <source>
        <dbReference type="EMBL" id="KAK2067826.1"/>
    </source>
</evidence>
<gene>
    <name evidence="16" type="ORF">P8C59_001532</name>
</gene>
<dbReference type="EC" id="2.3.1.97" evidence="5 11"/>
<dbReference type="InterPro" id="IPR022677">
    <property type="entry name" value="NMT_C"/>
</dbReference>
<feature type="domain" description="Glycylpeptide N-tetradecanoyltransferase N-terminal" evidence="14">
    <location>
        <begin position="189"/>
        <end position="343"/>
    </location>
</feature>
<dbReference type="Pfam" id="PF02799">
    <property type="entry name" value="NMT_C"/>
    <property type="match status" value="1"/>
</dbReference>
<dbReference type="FunFam" id="3.40.630.30:FF:000042">
    <property type="entry name" value="Glycylpeptide N-tetradecanoyltransferase"/>
    <property type="match status" value="1"/>
</dbReference>
<dbReference type="AlphaFoldDB" id="A0AAD9HYL0"/>
<evidence type="ECO:0000256" key="9">
    <source>
        <dbReference type="ARBA" id="ARBA00023315"/>
    </source>
</evidence>
<name>A0AAD9HYL0_9PEZI</name>
<evidence type="ECO:0000256" key="3">
    <source>
        <dbReference type="ARBA" id="ARBA00009469"/>
    </source>
</evidence>
<protein>
    <recommendedName>
        <fullName evidence="6 11">Glycylpeptide N-tetradecanoyltransferase</fullName>
        <ecNumber evidence="5 11">2.3.1.97</ecNumber>
    </recommendedName>
</protein>
<evidence type="ECO:0000256" key="11">
    <source>
        <dbReference type="RuleBase" id="RU000586"/>
    </source>
</evidence>
<dbReference type="PANTHER" id="PTHR11377:SF5">
    <property type="entry name" value="GLYCYLPEPTIDE N-TETRADECANOYLTRANSFERASE"/>
    <property type="match status" value="1"/>
</dbReference>
<comment type="function">
    <text evidence="1 11">Adds a myristoyl group to the N-terminal glycine residue of certain cellular proteins.</text>
</comment>
<keyword evidence="7" id="KW-0963">Cytoplasm</keyword>
<feature type="region of interest" description="Disordered" evidence="13">
    <location>
        <begin position="1"/>
        <end position="76"/>
    </location>
</feature>